<feature type="transmembrane region" description="Helical" evidence="1">
    <location>
        <begin position="42"/>
        <end position="62"/>
    </location>
</feature>
<reference evidence="2 3" key="1">
    <citation type="submission" date="2020-08" db="EMBL/GenBank/DDBJ databases">
        <title>Genomic Encyclopedia of Type Strains, Phase IV (KMG-V): Genome sequencing to study the core and pangenomes of soil and plant-associated prokaryotes.</title>
        <authorList>
            <person name="Whitman W."/>
        </authorList>
    </citation>
    <scope>NUCLEOTIDE SEQUENCE [LARGE SCALE GENOMIC DNA]</scope>
    <source>
        <strain evidence="2 3">M8UP14</strain>
    </source>
</reference>
<feature type="transmembrane region" description="Helical" evidence="1">
    <location>
        <begin position="172"/>
        <end position="194"/>
    </location>
</feature>
<accession>A0A7W7ZE79</accession>
<evidence type="ECO:0008006" key="4">
    <source>
        <dbReference type="Google" id="ProtNLM"/>
    </source>
</evidence>
<dbReference type="Pfam" id="PF14329">
    <property type="entry name" value="DUF4386"/>
    <property type="match status" value="1"/>
</dbReference>
<sequence length="205" mass="22354">MTSNRDLQSRRLWARVSGLAYLLVLGVDLTGLQLSHQLLGKWLMLAGSVFVVPLALGLYFTLKMFKPVTSAIALACRLVEVLIGLIVAVVRFDTVRSAFAGAHFGSFILEFVDWNTATSFDALIFTIGSTLFFFVFVRSVSIPRVLGWLGLVASILAFAACATHLVRPNFPALSAVLWIPMLLAELSTGGWLLIRSVPNAAIRTL</sequence>
<evidence type="ECO:0000313" key="2">
    <source>
        <dbReference type="EMBL" id="MBB5058123.1"/>
    </source>
</evidence>
<dbReference type="EMBL" id="JACHIP010000003">
    <property type="protein sequence ID" value="MBB5058123.1"/>
    <property type="molecule type" value="Genomic_DNA"/>
</dbReference>
<proteinExistence type="predicted"/>
<comment type="caution">
    <text evidence="2">The sequence shown here is derived from an EMBL/GenBank/DDBJ whole genome shotgun (WGS) entry which is preliminary data.</text>
</comment>
<keyword evidence="1" id="KW-1133">Transmembrane helix</keyword>
<dbReference type="Proteomes" id="UP000540989">
    <property type="component" value="Unassembled WGS sequence"/>
</dbReference>
<organism evidence="2 3">
    <name type="scientific">Granulicella aggregans</name>
    <dbReference type="NCBI Taxonomy" id="474949"/>
    <lineage>
        <taxon>Bacteria</taxon>
        <taxon>Pseudomonadati</taxon>
        <taxon>Acidobacteriota</taxon>
        <taxon>Terriglobia</taxon>
        <taxon>Terriglobales</taxon>
        <taxon>Acidobacteriaceae</taxon>
        <taxon>Granulicella</taxon>
    </lineage>
</organism>
<feature type="transmembrane region" description="Helical" evidence="1">
    <location>
        <begin position="74"/>
        <end position="92"/>
    </location>
</feature>
<evidence type="ECO:0000256" key="1">
    <source>
        <dbReference type="SAM" id="Phobius"/>
    </source>
</evidence>
<dbReference type="InterPro" id="IPR025495">
    <property type="entry name" value="DUF4386"/>
</dbReference>
<gene>
    <name evidence="2" type="ORF">HDF16_002829</name>
</gene>
<dbReference type="AlphaFoldDB" id="A0A7W7ZE79"/>
<feature type="transmembrane region" description="Helical" evidence="1">
    <location>
        <begin position="119"/>
        <end position="138"/>
    </location>
</feature>
<keyword evidence="1" id="KW-0472">Membrane</keyword>
<keyword evidence="1" id="KW-0812">Transmembrane</keyword>
<feature type="transmembrane region" description="Helical" evidence="1">
    <location>
        <begin position="145"/>
        <end position="166"/>
    </location>
</feature>
<keyword evidence="3" id="KW-1185">Reference proteome</keyword>
<dbReference type="RefSeq" id="WP_184217394.1">
    <property type="nucleotide sequence ID" value="NZ_JACHIP010000003.1"/>
</dbReference>
<feature type="transmembrane region" description="Helical" evidence="1">
    <location>
        <begin position="12"/>
        <end position="30"/>
    </location>
</feature>
<name>A0A7W7ZE79_9BACT</name>
<protein>
    <recommendedName>
        <fullName evidence="4">DUF4386 domain-containing protein</fullName>
    </recommendedName>
</protein>
<evidence type="ECO:0000313" key="3">
    <source>
        <dbReference type="Proteomes" id="UP000540989"/>
    </source>
</evidence>